<dbReference type="GO" id="GO:0005524">
    <property type="term" value="F:ATP binding"/>
    <property type="evidence" value="ECO:0007669"/>
    <property type="project" value="UniProtKB-KW"/>
</dbReference>
<evidence type="ECO:0000313" key="9">
    <source>
        <dbReference type="EMBL" id="ADL12860.1"/>
    </source>
</evidence>
<evidence type="ECO:0000256" key="5">
    <source>
        <dbReference type="ARBA" id="ARBA00066388"/>
    </source>
</evidence>
<proteinExistence type="predicted"/>
<name>D9QQR9_ACEAZ</name>
<dbReference type="InterPro" id="IPR017871">
    <property type="entry name" value="ABC_transporter-like_CS"/>
</dbReference>
<evidence type="ECO:0000256" key="3">
    <source>
        <dbReference type="ARBA" id="ARBA00022741"/>
    </source>
</evidence>
<dbReference type="InterPro" id="IPR004606">
    <property type="entry name" value="Mop_domain"/>
</dbReference>
<sequence>MIKLENISKDLGDFKLKNIDLELKEEEYFTILGPTGTGKSILLEVIAGLQQPEEGDIWFEDELVSNLPPEDRQIGMVYQDYMLFPHLDVKENILFGLKLRKESAAEKKQKLQQIVSLLGINDLLDRSVKTLSGGEKQRVALARALIISPKILLLDEPLSALDPSTKNKIQQDLKRVHTELGTTTLHVTHDFNEALSLADRIAIMQEGEIVQVGSPQQVFKQPESNFIAEFVGSKNIFVGQVVHKDDRTVIKINEDIELEINTEKEGDISLIIRPEDIIISHQFFNSSARNSYQGVVKEVKERLSIVEVKVDIGIEMIAYITYRSLEEMGIEPGKEVYLTFKATACHVIKNA</sequence>
<dbReference type="InterPro" id="IPR008995">
    <property type="entry name" value="Mo/tungstate-bd_C_term_dom"/>
</dbReference>
<dbReference type="PROSITE" id="PS50893">
    <property type="entry name" value="ABC_TRANSPORTER_2"/>
    <property type="match status" value="1"/>
</dbReference>
<dbReference type="SUPFAM" id="SSF50331">
    <property type="entry name" value="MOP-like"/>
    <property type="match status" value="1"/>
</dbReference>
<dbReference type="InterPro" id="IPR027417">
    <property type="entry name" value="P-loop_NTPase"/>
</dbReference>
<dbReference type="NCBIfam" id="NF040840">
    <property type="entry name" value="tungstate_WtpC"/>
    <property type="match status" value="1"/>
</dbReference>
<dbReference type="InterPro" id="IPR005116">
    <property type="entry name" value="Transp-assoc_OB_typ1"/>
</dbReference>
<feature type="domain" description="Mop" evidence="8">
    <location>
        <begin position="285"/>
        <end position="349"/>
    </location>
</feature>
<reference evidence="9 10" key="1">
    <citation type="journal article" date="2010" name="Stand. Genomic Sci.">
        <title>Complete genome sequence of Acetohalobium arabaticum type strain (Z-7288).</title>
        <authorList>
            <person name="Sikorski J."/>
            <person name="Lapidus A."/>
            <person name="Chertkov O."/>
            <person name="Lucas S."/>
            <person name="Copeland A."/>
            <person name="Glavina Del Rio T."/>
            <person name="Nolan M."/>
            <person name="Tice H."/>
            <person name="Cheng J.F."/>
            <person name="Han C."/>
            <person name="Brambilla E."/>
            <person name="Pitluck S."/>
            <person name="Liolios K."/>
            <person name="Ivanova N."/>
            <person name="Mavromatis K."/>
            <person name="Mikhailova N."/>
            <person name="Pati A."/>
            <person name="Bruce D."/>
            <person name="Detter C."/>
            <person name="Tapia R."/>
            <person name="Goodwin L."/>
            <person name="Chen A."/>
            <person name="Palaniappan K."/>
            <person name="Land M."/>
            <person name="Hauser L."/>
            <person name="Chang Y.J."/>
            <person name="Jeffries C.D."/>
            <person name="Rohde M."/>
            <person name="Goker M."/>
            <person name="Spring S."/>
            <person name="Woyke T."/>
            <person name="Bristow J."/>
            <person name="Eisen J.A."/>
            <person name="Markowitz V."/>
            <person name="Hugenholtz P."/>
            <person name="Kyrpides N.C."/>
            <person name="Klenk H.P."/>
        </authorList>
    </citation>
    <scope>NUCLEOTIDE SEQUENCE [LARGE SCALE GENOMIC DNA]</scope>
    <source>
        <strain evidence="10">ATCC 49924 / DSM 5501 / Z-7288</strain>
    </source>
</reference>
<dbReference type="OrthoDB" id="9802264at2"/>
<evidence type="ECO:0000259" key="7">
    <source>
        <dbReference type="PROSITE" id="PS50893"/>
    </source>
</evidence>
<organism evidence="9 10">
    <name type="scientific">Acetohalobium arabaticum (strain ATCC 49924 / DSM 5501 / Z-7288)</name>
    <dbReference type="NCBI Taxonomy" id="574087"/>
    <lineage>
        <taxon>Bacteria</taxon>
        <taxon>Bacillati</taxon>
        <taxon>Bacillota</taxon>
        <taxon>Clostridia</taxon>
        <taxon>Halanaerobiales</taxon>
        <taxon>Halobacteroidaceae</taxon>
        <taxon>Acetohalobium</taxon>
    </lineage>
</organism>
<keyword evidence="10" id="KW-1185">Reference proteome</keyword>
<dbReference type="Pfam" id="PF00005">
    <property type="entry name" value="ABC_tran"/>
    <property type="match status" value="1"/>
</dbReference>
<accession>D9QQR9</accession>
<dbReference type="EC" id="7.6.2.9" evidence="5"/>
<dbReference type="SMART" id="SM00382">
    <property type="entry name" value="AAA"/>
    <property type="match status" value="1"/>
</dbReference>
<dbReference type="PANTHER" id="PTHR42781">
    <property type="entry name" value="SPERMIDINE/PUTRESCINE IMPORT ATP-BINDING PROTEIN POTA"/>
    <property type="match status" value="1"/>
</dbReference>
<dbReference type="PROSITE" id="PS51866">
    <property type="entry name" value="MOP"/>
    <property type="match status" value="1"/>
</dbReference>
<dbReference type="Pfam" id="PF03459">
    <property type="entry name" value="TOBE"/>
    <property type="match status" value="1"/>
</dbReference>
<keyword evidence="3" id="KW-0547">Nucleotide-binding</keyword>
<feature type="domain" description="ABC transporter" evidence="7">
    <location>
        <begin position="2"/>
        <end position="231"/>
    </location>
</feature>
<evidence type="ECO:0000313" key="10">
    <source>
        <dbReference type="Proteomes" id="UP000001661"/>
    </source>
</evidence>
<dbReference type="InterPro" id="IPR053428">
    <property type="entry name" value="Molybdate/tungstate_ABC-ATPase"/>
</dbReference>
<dbReference type="Proteomes" id="UP000001661">
    <property type="component" value="Chromosome"/>
</dbReference>
<evidence type="ECO:0000256" key="6">
    <source>
        <dbReference type="PROSITE-ProRule" id="PRU01213"/>
    </source>
</evidence>
<dbReference type="SUPFAM" id="SSF52540">
    <property type="entry name" value="P-loop containing nucleoside triphosphate hydrolases"/>
    <property type="match status" value="1"/>
</dbReference>
<evidence type="ECO:0000256" key="2">
    <source>
        <dbReference type="ARBA" id="ARBA00022505"/>
    </source>
</evidence>
<dbReference type="GO" id="GO:0016887">
    <property type="term" value="F:ATP hydrolysis activity"/>
    <property type="evidence" value="ECO:0007669"/>
    <property type="project" value="InterPro"/>
</dbReference>
<dbReference type="STRING" id="574087.Acear_1347"/>
<dbReference type="KEGG" id="aar:Acear_1347"/>
<dbReference type="GO" id="GO:0015418">
    <property type="term" value="F:ABC-type quaternary ammonium compound transporting activity"/>
    <property type="evidence" value="ECO:0007669"/>
    <property type="project" value="UniProtKB-EC"/>
</dbReference>
<dbReference type="FunFam" id="3.40.50.300:FF:000425">
    <property type="entry name" value="Probable ABC transporter, ATP-binding subunit"/>
    <property type="match status" value="1"/>
</dbReference>
<keyword evidence="4" id="KW-0067">ATP-binding</keyword>
<dbReference type="AlphaFoldDB" id="D9QQR9"/>
<dbReference type="RefSeq" id="WP_013278306.1">
    <property type="nucleotide sequence ID" value="NC_014378.1"/>
</dbReference>
<dbReference type="PANTHER" id="PTHR42781:SF4">
    <property type="entry name" value="SPERMIDINE_PUTRESCINE IMPORT ATP-BINDING PROTEIN POTA"/>
    <property type="match status" value="1"/>
</dbReference>
<keyword evidence="2 6" id="KW-0500">Molybdenum</keyword>
<keyword evidence="1" id="KW-0813">Transport</keyword>
<dbReference type="HOGENOM" id="CLU_000604_1_1_9"/>
<dbReference type="eggNOG" id="COG3842">
    <property type="taxonomic scope" value="Bacteria"/>
</dbReference>
<gene>
    <name evidence="9" type="ordered locus">Acear_1347</name>
</gene>
<dbReference type="PROSITE" id="PS00211">
    <property type="entry name" value="ABC_TRANSPORTER_1"/>
    <property type="match status" value="1"/>
</dbReference>
<protein>
    <recommendedName>
        <fullName evidence="5">ABC-type quaternary amine transporter</fullName>
        <ecNumber evidence="5">7.6.2.9</ecNumber>
    </recommendedName>
</protein>
<dbReference type="InterPro" id="IPR003593">
    <property type="entry name" value="AAA+_ATPase"/>
</dbReference>
<evidence type="ECO:0000256" key="1">
    <source>
        <dbReference type="ARBA" id="ARBA00022448"/>
    </source>
</evidence>
<dbReference type="GO" id="GO:0015689">
    <property type="term" value="P:molybdate ion transport"/>
    <property type="evidence" value="ECO:0007669"/>
    <property type="project" value="InterPro"/>
</dbReference>
<dbReference type="EMBL" id="CP002105">
    <property type="protein sequence ID" value="ADL12860.1"/>
    <property type="molecule type" value="Genomic_DNA"/>
</dbReference>
<evidence type="ECO:0000256" key="4">
    <source>
        <dbReference type="ARBA" id="ARBA00022840"/>
    </source>
</evidence>
<dbReference type="Gene3D" id="3.40.50.300">
    <property type="entry name" value="P-loop containing nucleotide triphosphate hydrolases"/>
    <property type="match status" value="1"/>
</dbReference>
<dbReference type="InterPro" id="IPR050093">
    <property type="entry name" value="ABC_SmlMolc_Importer"/>
</dbReference>
<evidence type="ECO:0000259" key="8">
    <source>
        <dbReference type="PROSITE" id="PS51866"/>
    </source>
</evidence>
<dbReference type="Gene3D" id="2.40.50.100">
    <property type="match status" value="1"/>
</dbReference>
<dbReference type="InterPro" id="IPR003439">
    <property type="entry name" value="ABC_transporter-like_ATP-bd"/>
</dbReference>